<accession>A0A8H3J666</accession>
<dbReference type="OrthoDB" id="295029at2759"/>
<dbReference type="GO" id="GO:0005829">
    <property type="term" value="C:cytosol"/>
    <property type="evidence" value="ECO:0007669"/>
    <property type="project" value="TreeGrafter"/>
</dbReference>
<dbReference type="PANTHER" id="PTHR12634">
    <property type="entry name" value="SIT4 YEAST -ASSOCIATING PROTEIN-RELATED"/>
    <property type="match status" value="1"/>
</dbReference>
<feature type="compositionally biased region" description="Low complexity" evidence="3">
    <location>
        <begin position="943"/>
        <end position="953"/>
    </location>
</feature>
<feature type="compositionally biased region" description="Basic and acidic residues" evidence="3">
    <location>
        <begin position="510"/>
        <end position="522"/>
    </location>
</feature>
<feature type="region of interest" description="Disordered" evidence="3">
    <location>
        <begin position="935"/>
        <end position="1146"/>
    </location>
</feature>
<dbReference type="PANTHER" id="PTHR12634:SF8">
    <property type="entry name" value="FIERY MOUNTAIN, ISOFORM D"/>
    <property type="match status" value="1"/>
</dbReference>
<feature type="region of interest" description="Disordered" evidence="3">
    <location>
        <begin position="444"/>
        <end position="711"/>
    </location>
</feature>
<evidence type="ECO:0000256" key="1">
    <source>
        <dbReference type="ARBA" id="ARBA00006180"/>
    </source>
</evidence>
<dbReference type="GO" id="GO:0005634">
    <property type="term" value="C:nucleus"/>
    <property type="evidence" value="ECO:0007669"/>
    <property type="project" value="TreeGrafter"/>
</dbReference>
<evidence type="ECO:0000256" key="2">
    <source>
        <dbReference type="ARBA" id="ARBA00023306"/>
    </source>
</evidence>
<dbReference type="Proteomes" id="UP000664534">
    <property type="component" value="Unassembled WGS sequence"/>
</dbReference>
<keyword evidence="5" id="KW-1185">Reference proteome</keyword>
<feature type="compositionally biased region" description="Basic and acidic residues" evidence="3">
    <location>
        <begin position="605"/>
        <end position="620"/>
    </location>
</feature>
<feature type="compositionally biased region" description="Acidic residues" evidence="3">
    <location>
        <begin position="954"/>
        <end position="968"/>
    </location>
</feature>
<name>A0A8H3J666_9LECA</name>
<sequence length="1146" mass="126044">MFWRFGGYANVSTLNTILEKPDVTLEEVLDESDLIQELKQSNSKLIEFLRDENVLRRLLELVVAPQATRPEDDGQGEDSEEETLREKSLSPFRRVKREKSKRQEEFEEWDKADKARTQKAYTSCEVLSSETWSILESLMENQQLLRTFWGFLKRDSPLDSTEAAYFTKINETLLDKKTEEMMHFLQSFEGIIPTMLKHIDCAAIMDLLLKIISMEKSEGGAGVVDWLQSQDLMPRLLAFLEKDNAPGTQTSAGDFIKAIVTISANASQNEQSCIGPNNLTRQLVSEQCIENLLSNMLRGGNPLTVGVGMIIEVIRKNNSDYDPDVGAGPDSVPSSNDPIYLGTLLRCFAKRVPDFMGLLLSPTHAVAEGNSQITIKRKELGVAFGNKIEPLGFDRFKTCELMAELLHCSNMGLLNERGSEAFVRQRDEERERLKAEGALAPRIPTSAVTEFSEDSTNFANGVSPLGLSTESEESHKLQVQNSAEDDGYEDVGNSADLVDAEDIKDDFDEKDERSPFDTESEHTQMPNLLKPGKPRLDLDEEFVDEPLTSPRLEAVDEKEAEMPEAEVPEPLEPKSPNKSEPQPESPTSGLAAGVNELAVNEDTTMTDHETTGTTKIEHAEAPTPSEPSSHSNSADAPPLPYRERHLEPMSPESESPRGISPHPEDKPPPLFANRVDQPSDISRQDGEPSGDDSQQTTDTTHGEEGDSSRSVLMSGNEQSFAPQFEYDVDGQPMVGDFLKMMFVEHHVVPTILDFFFRFPWNNFLHNVVYDVVQQVFNGPMDRGYNRTLAIDLFQTGRVTERIVEGQAQSDDAQAKNNMRLGYMGHLTLVAEEVVKFSDRHPPDLLSQVVLEKVTSQQWSEYVENTLSETRERDNAILGGVRPDMSLGPRQAVLNAVNAAHGFGQGASSALANAGLNGNPGLDSMDLASNGSGTSNGGFGGLSSGSLLSGFGSSSDEEDEEMEEIDEGDVGGGQDSVGDLSFEDIDMSDRDHARYLPSHPTLNIIPTPPTDPPPAPPPLNLPPSRARRQLAARLALHSQQKADSEANDSDIHELEKPFSDADANADEFEDDTPLTFGAPLLHHSPTPSSHFGSIDPPKDAGDVKATVHRQLDLDDFANSPAADADDRASDEGDGEEGHDVEMRIAMG</sequence>
<dbReference type="InterPro" id="IPR007587">
    <property type="entry name" value="SAPS"/>
</dbReference>
<dbReference type="AlphaFoldDB" id="A0A8H3J666"/>
<keyword evidence="2" id="KW-0131">Cell cycle</keyword>
<proteinExistence type="inferred from homology"/>
<feature type="compositionally biased region" description="Pro residues" evidence="3">
    <location>
        <begin position="1005"/>
        <end position="1020"/>
    </location>
</feature>
<dbReference type="EMBL" id="CAJPDT010000151">
    <property type="protein sequence ID" value="CAF9941545.1"/>
    <property type="molecule type" value="Genomic_DNA"/>
</dbReference>
<protein>
    <recommendedName>
        <fullName evidence="6">Extragenic suppressor of kinetochore protein 1</fullName>
    </recommendedName>
</protein>
<gene>
    <name evidence="4" type="ORF">IMSHALPRED_002772</name>
</gene>
<evidence type="ECO:0008006" key="6">
    <source>
        <dbReference type="Google" id="ProtNLM"/>
    </source>
</evidence>
<feature type="compositionally biased region" description="Acidic residues" evidence="3">
    <location>
        <begin position="1062"/>
        <end position="1071"/>
    </location>
</feature>
<feature type="compositionally biased region" description="Basic and acidic residues" evidence="3">
    <location>
        <begin position="1123"/>
        <end position="1146"/>
    </location>
</feature>
<dbReference type="Pfam" id="PF04499">
    <property type="entry name" value="SAPS"/>
    <property type="match status" value="1"/>
</dbReference>
<feature type="compositionally biased region" description="Polar residues" evidence="3">
    <location>
        <begin position="578"/>
        <end position="588"/>
    </location>
</feature>
<dbReference type="GO" id="GO:0019903">
    <property type="term" value="F:protein phosphatase binding"/>
    <property type="evidence" value="ECO:0007669"/>
    <property type="project" value="InterPro"/>
</dbReference>
<evidence type="ECO:0000313" key="5">
    <source>
        <dbReference type="Proteomes" id="UP000664534"/>
    </source>
</evidence>
<reference evidence="4" key="1">
    <citation type="submission" date="2021-03" db="EMBL/GenBank/DDBJ databases">
        <authorList>
            <person name="Tagirdzhanova G."/>
        </authorList>
    </citation>
    <scope>NUCLEOTIDE SEQUENCE</scope>
</reference>
<evidence type="ECO:0000313" key="4">
    <source>
        <dbReference type="EMBL" id="CAF9941545.1"/>
    </source>
</evidence>
<comment type="similarity">
    <text evidence="1">Belongs to the SAPS family.</text>
</comment>
<feature type="compositionally biased region" description="Acidic residues" evidence="3">
    <location>
        <begin position="498"/>
        <end position="509"/>
    </location>
</feature>
<dbReference type="GO" id="GO:0019888">
    <property type="term" value="F:protein phosphatase regulator activity"/>
    <property type="evidence" value="ECO:0007669"/>
    <property type="project" value="TreeGrafter"/>
</dbReference>
<feature type="compositionally biased region" description="Basic and acidic residues" evidence="3">
    <location>
        <begin position="1039"/>
        <end position="1058"/>
    </location>
</feature>
<feature type="region of interest" description="Disordered" evidence="3">
    <location>
        <begin position="67"/>
        <end position="87"/>
    </location>
</feature>
<organism evidence="4 5">
    <name type="scientific">Imshaugia aleurites</name>
    <dbReference type="NCBI Taxonomy" id="172621"/>
    <lineage>
        <taxon>Eukaryota</taxon>
        <taxon>Fungi</taxon>
        <taxon>Dikarya</taxon>
        <taxon>Ascomycota</taxon>
        <taxon>Pezizomycotina</taxon>
        <taxon>Lecanoromycetes</taxon>
        <taxon>OSLEUM clade</taxon>
        <taxon>Lecanoromycetidae</taxon>
        <taxon>Lecanorales</taxon>
        <taxon>Lecanorineae</taxon>
        <taxon>Parmeliaceae</taxon>
        <taxon>Imshaugia</taxon>
    </lineage>
</organism>
<feature type="compositionally biased region" description="Polar residues" evidence="3">
    <location>
        <begin position="446"/>
        <end position="460"/>
    </location>
</feature>
<evidence type="ECO:0000256" key="3">
    <source>
        <dbReference type="SAM" id="MobiDB-lite"/>
    </source>
</evidence>
<comment type="caution">
    <text evidence="4">The sequence shown here is derived from an EMBL/GenBank/DDBJ whole genome shotgun (WGS) entry which is preliminary data.</text>
</comment>